<organism evidence="1">
    <name type="scientific">marine metagenome</name>
    <dbReference type="NCBI Taxonomy" id="408172"/>
    <lineage>
        <taxon>unclassified sequences</taxon>
        <taxon>metagenomes</taxon>
        <taxon>ecological metagenomes</taxon>
    </lineage>
</organism>
<protein>
    <submittedName>
        <fullName evidence="1">Uncharacterized protein</fullName>
    </submittedName>
</protein>
<reference evidence="1" key="1">
    <citation type="submission" date="2018-05" db="EMBL/GenBank/DDBJ databases">
        <authorList>
            <person name="Lanie J.A."/>
            <person name="Ng W.-L."/>
            <person name="Kazmierczak K.M."/>
            <person name="Andrzejewski T.M."/>
            <person name="Davidsen T.M."/>
            <person name="Wayne K.J."/>
            <person name="Tettelin H."/>
            <person name="Glass J.I."/>
            <person name="Rusch D."/>
            <person name="Podicherti R."/>
            <person name="Tsui H.-C.T."/>
            <person name="Winkler M.E."/>
        </authorList>
    </citation>
    <scope>NUCLEOTIDE SEQUENCE</scope>
</reference>
<proteinExistence type="predicted"/>
<gene>
    <name evidence="1" type="ORF">METZ01_LOCUS58145</name>
</gene>
<name>A0A381SPP3_9ZZZZ</name>
<sequence>MFKHSVLEITGNYFYDVFSETSVILY</sequence>
<evidence type="ECO:0000313" key="1">
    <source>
        <dbReference type="EMBL" id="SVA05291.1"/>
    </source>
</evidence>
<dbReference type="EMBL" id="UINC01003323">
    <property type="protein sequence ID" value="SVA05291.1"/>
    <property type="molecule type" value="Genomic_DNA"/>
</dbReference>
<dbReference type="AlphaFoldDB" id="A0A381SPP3"/>
<accession>A0A381SPP3</accession>